<evidence type="ECO:0000256" key="8">
    <source>
        <dbReference type="PIRSR" id="PIRSR600175-1"/>
    </source>
</evidence>
<evidence type="ECO:0000256" key="11">
    <source>
        <dbReference type="SAM" id="MobiDB-lite"/>
    </source>
</evidence>
<protein>
    <recommendedName>
        <fullName evidence="10">Transporter</fullName>
    </recommendedName>
</protein>
<dbReference type="InterPro" id="IPR037272">
    <property type="entry name" value="SNS_sf"/>
</dbReference>
<feature type="region of interest" description="Disordered" evidence="11">
    <location>
        <begin position="100"/>
        <end position="155"/>
    </location>
</feature>
<feature type="compositionally biased region" description="Basic residues" evidence="11">
    <location>
        <begin position="110"/>
        <end position="119"/>
    </location>
</feature>
<keyword evidence="7 12" id="KW-0472">Membrane</keyword>
<feature type="transmembrane region" description="Helical" evidence="12">
    <location>
        <begin position="463"/>
        <end position="486"/>
    </location>
</feature>
<dbReference type="GO" id="GO:0005283">
    <property type="term" value="F:amino acid:sodium symporter activity"/>
    <property type="evidence" value="ECO:0007669"/>
    <property type="project" value="TreeGrafter"/>
</dbReference>
<evidence type="ECO:0000256" key="10">
    <source>
        <dbReference type="RuleBase" id="RU003732"/>
    </source>
</evidence>
<accession>A0A8J6H6A1</accession>
<keyword evidence="8" id="KW-0479">Metal-binding</keyword>
<proteinExistence type="inferred from homology"/>
<dbReference type="EMBL" id="JABDTM020025848">
    <property type="protein sequence ID" value="KAH0812695.1"/>
    <property type="molecule type" value="Genomic_DNA"/>
</dbReference>
<feature type="compositionally biased region" description="Low complexity" evidence="11">
    <location>
        <begin position="1"/>
        <end position="20"/>
    </location>
</feature>
<evidence type="ECO:0000256" key="7">
    <source>
        <dbReference type="ARBA" id="ARBA00023136"/>
    </source>
</evidence>
<dbReference type="GO" id="GO:0089718">
    <property type="term" value="P:amino acid import across plasma membrane"/>
    <property type="evidence" value="ECO:0007669"/>
    <property type="project" value="TreeGrafter"/>
</dbReference>
<feature type="binding site" evidence="8">
    <location>
        <position position="569"/>
    </location>
    <ligand>
        <name>Na(+)</name>
        <dbReference type="ChEBI" id="CHEBI:29101"/>
        <label>1</label>
    </ligand>
</feature>
<dbReference type="PRINTS" id="PR00176">
    <property type="entry name" value="NANEUSMPORT"/>
</dbReference>
<feature type="compositionally biased region" description="Basic and acidic residues" evidence="11">
    <location>
        <begin position="141"/>
        <end position="155"/>
    </location>
</feature>
<feature type="binding site" evidence="8">
    <location>
        <position position="573"/>
    </location>
    <ligand>
        <name>Na(+)</name>
        <dbReference type="ChEBI" id="CHEBI:29101"/>
        <label>1</label>
    </ligand>
</feature>
<evidence type="ECO:0000256" key="2">
    <source>
        <dbReference type="ARBA" id="ARBA00006459"/>
    </source>
</evidence>
<dbReference type="GO" id="GO:0046872">
    <property type="term" value="F:metal ion binding"/>
    <property type="evidence" value="ECO:0007669"/>
    <property type="project" value="UniProtKB-KW"/>
</dbReference>
<dbReference type="PANTHER" id="PTHR11616:SF241">
    <property type="entry name" value="SODIUM- AND CHLORIDE-DEPENDENT GLYCINE TRANSPORTER 2"/>
    <property type="match status" value="1"/>
</dbReference>
<feature type="binding site" evidence="8">
    <location>
        <position position="271"/>
    </location>
    <ligand>
        <name>Na(+)</name>
        <dbReference type="ChEBI" id="CHEBI:29101"/>
        <label>1</label>
    </ligand>
</feature>
<evidence type="ECO:0000256" key="1">
    <source>
        <dbReference type="ARBA" id="ARBA00004141"/>
    </source>
</evidence>
<reference evidence="13" key="2">
    <citation type="submission" date="2021-08" db="EMBL/GenBank/DDBJ databases">
        <authorList>
            <person name="Eriksson T."/>
        </authorList>
    </citation>
    <scope>NUCLEOTIDE SEQUENCE</scope>
    <source>
        <strain evidence="13">Stoneville</strain>
        <tissue evidence="13">Whole head</tissue>
    </source>
</reference>
<keyword evidence="8" id="KW-0915">Sodium</keyword>
<evidence type="ECO:0000256" key="12">
    <source>
        <dbReference type="SAM" id="Phobius"/>
    </source>
</evidence>
<feature type="binding site" evidence="8">
    <location>
        <position position="504"/>
    </location>
    <ligand>
        <name>Na(+)</name>
        <dbReference type="ChEBI" id="CHEBI:29101"/>
        <label>1</label>
    </ligand>
</feature>
<comment type="similarity">
    <text evidence="2 10">Belongs to the sodium:neurotransmitter symporter (SNF) (TC 2.A.22) family.</text>
</comment>
<evidence type="ECO:0000256" key="5">
    <source>
        <dbReference type="ARBA" id="ARBA00022847"/>
    </source>
</evidence>
<dbReference type="PROSITE" id="PS50267">
    <property type="entry name" value="NA_NEUROTRAN_SYMP_3"/>
    <property type="match status" value="1"/>
</dbReference>
<keyword evidence="14" id="KW-1185">Reference proteome</keyword>
<dbReference type="GO" id="GO:0005886">
    <property type="term" value="C:plasma membrane"/>
    <property type="evidence" value="ECO:0007669"/>
    <property type="project" value="TreeGrafter"/>
</dbReference>
<organism evidence="13 14">
    <name type="scientific">Tenebrio molitor</name>
    <name type="common">Yellow mealworm beetle</name>
    <dbReference type="NCBI Taxonomy" id="7067"/>
    <lineage>
        <taxon>Eukaryota</taxon>
        <taxon>Metazoa</taxon>
        <taxon>Ecdysozoa</taxon>
        <taxon>Arthropoda</taxon>
        <taxon>Hexapoda</taxon>
        <taxon>Insecta</taxon>
        <taxon>Pterygota</taxon>
        <taxon>Neoptera</taxon>
        <taxon>Endopterygota</taxon>
        <taxon>Coleoptera</taxon>
        <taxon>Polyphaga</taxon>
        <taxon>Cucujiformia</taxon>
        <taxon>Tenebrionidae</taxon>
        <taxon>Tenebrio</taxon>
    </lineage>
</organism>
<keyword evidence="3 10" id="KW-0813">Transport</keyword>
<dbReference type="SUPFAM" id="SSF161070">
    <property type="entry name" value="SNF-like"/>
    <property type="match status" value="1"/>
</dbReference>
<evidence type="ECO:0000256" key="3">
    <source>
        <dbReference type="ARBA" id="ARBA00022448"/>
    </source>
</evidence>
<feature type="transmembrane region" description="Helical" evidence="12">
    <location>
        <begin position="498"/>
        <end position="521"/>
    </location>
</feature>
<feature type="region of interest" description="Disordered" evidence="11">
    <location>
        <begin position="1"/>
        <end position="31"/>
    </location>
</feature>
<evidence type="ECO:0000256" key="6">
    <source>
        <dbReference type="ARBA" id="ARBA00022989"/>
    </source>
</evidence>
<reference evidence="13" key="1">
    <citation type="journal article" date="2020" name="J Insects Food Feed">
        <title>The yellow mealworm (Tenebrio molitor) genome: a resource for the emerging insects as food and feed industry.</title>
        <authorList>
            <person name="Eriksson T."/>
            <person name="Andere A."/>
            <person name="Kelstrup H."/>
            <person name="Emery V."/>
            <person name="Picard C."/>
        </authorList>
    </citation>
    <scope>NUCLEOTIDE SEQUENCE</scope>
    <source>
        <strain evidence="13">Stoneville</strain>
        <tissue evidence="13">Whole head</tissue>
    </source>
</reference>
<evidence type="ECO:0000313" key="13">
    <source>
        <dbReference type="EMBL" id="KAH0812695.1"/>
    </source>
</evidence>
<comment type="subcellular location">
    <subcellularLocation>
        <location evidence="1">Membrane</location>
        <topology evidence="1">Multi-pass membrane protein</topology>
    </subcellularLocation>
</comment>
<dbReference type="AlphaFoldDB" id="A0A8J6H6A1"/>
<evidence type="ECO:0000313" key="14">
    <source>
        <dbReference type="Proteomes" id="UP000719412"/>
    </source>
</evidence>
<sequence>MTNERNGEPNGEPNLEPNSEAYSEPPAEMSVQTFKRRRADFMQHARVTSFDGSPEYRQQMDRQNERALVAWFAEMHARTLHARRNACDFEDTKEELDEIDVDDDDDAHGKGKKEKKSGKSSKSNKSNKSEKSDKAHKKKHKDEEDQENKQEKKEPKEKILKRVTLAKFDCDLFSINWKDNGLNFYWADDPAFGSEAKELQTYLEARRLSIVVSRRHVARPTLAFTLPYFLAIKSNAMSIDKVQSQDENRGNWANKYEFLLSCMGYAIGIGNVWRFPYLCYRNGGGAFLVPYLLMLFLCGIPLFFMESSLGQFASTGCITLFRISPLFKGAGFAIIIVNIICTAYYNVIIAYPLLFLANCFRAKLPWIDCDNSWNTDHCVKLGGQNAARSNANETFLSHQNETFENRMKTPADEFFHYHILQISDSIEDQGGIVWPLLLCNVIAWTITYLCIMKGVKSVGKVWADAACQIFFSLGPGWGGIVNMASYNHFRNNNQLDSILVPILNCGTSIFAGFVVFSVIGFMSHETGLPISTVATGGPGLAFVTYPEAITMLPWPHVWAILFFLMLFFLGLDSCFVQIEAIISSVIDEYPSLRRHKMLVTLVSCCVMMVFSFLFVTNVSFLRRSKITPLCISIETVEVAFFVTGLETLQILGVEMFTGGSTESNGNDSKFHIIPKIL</sequence>
<feature type="transmembrane region" description="Helical" evidence="12">
    <location>
        <begin position="597"/>
        <end position="621"/>
    </location>
</feature>
<keyword evidence="6 12" id="KW-1133">Transmembrane helix</keyword>
<dbReference type="PANTHER" id="PTHR11616">
    <property type="entry name" value="SODIUM/CHLORIDE DEPENDENT TRANSPORTER"/>
    <property type="match status" value="1"/>
</dbReference>
<comment type="caution">
    <text evidence="13">The sequence shown here is derived from an EMBL/GenBank/DDBJ whole genome shotgun (WGS) entry which is preliminary data.</text>
</comment>
<keyword evidence="5 10" id="KW-0769">Symport</keyword>
<dbReference type="InterPro" id="IPR000175">
    <property type="entry name" value="Na/ntran_symport"/>
</dbReference>
<feature type="transmembrane region" description="Helical" evidence="12">
    <location>
        <begin position="287"/>
        <end position="305"/>
    </location>
</feature>
<gene>
    <name evidence="13" type="ORF">GEV33_010095</name>
</gene>
<dbReference type="PROSITE" id="PS00610">
    <property type="entry name" value="NA_NEUROTRAN_SYMP_1"/>
    <property type="match status" value="1"/>
</dbReference>
<evidence type="ECO:0000256" key="9">
    <source>
        <dbReference type="PIRSR" id="PIRSR600175-2"/>
    </source>
</evidence>
<feature type="transmembrane region" description="Helical" evidence="12">
    <location>
        <begin position="557"/>
        <end position="576"/>
    </location>
</feature>
<feature type="transmembrane region" description="Helical" evidence="12">
    <location>
        <begin position="326"/>
        <end position="345"/>
    </location>
</feature>
<evidence type="ECO:0000256" key="4">
    <source>
        <dbReference type="ARBA" id="ARBA00022692"/>
    </source>
</evidence>
<feature type="binding site" evidence="8">
    <location>
        <position position="264"/>
    </location>
    <ligand>
        <name>Na(+)</name>
        <dbReference type="ChEBI" id="CHEBI:29101"/>
        <label>1</label>
    </ligand>
</feature>
<feature type="disulfide bond" evidence="9">
    <location>
        <begin position="369"/>
        <end position="378"/>
    </location>
</feature>
<keyword evidence="9" id="KW-1015">Disulfide bond</keyword>
<feature type="transmembrane region" description="Helical" evidence="12">
    <location>
        <begin position="432"/>
        <end position="451"/>
    </location>
</feature>
<dbReference type="Proteomes" id="UP000719412">
    <property type="component" value="Unassembled WGS sequence"/>
</dbReference>
<keyword evidence="4 10" id="KW-0812">Transmembrane</keyword>
<dbReference type="Pfam" id="PF00209">
    <property type="entry name" value="SNF"/>
    <property type="match status" value="1"/>
</dbReference>
<feature type="binding site" evidence="8">
    <location>
        <position position="572"/>
    </location>
    <ligand>
        <name>Na(+)</name>
        <dbReference type="ChEBI" id="CHEBI:29101"/>
        <label>1</label>
    </ligand>
</feature>
<feature type="binding site" evidence="8">
    <location>
        <position position="266"/>
    </location>
    <ligand>
        <name>Na(+)</name>
        <dbReference type="ChEBI" id="CHEBI:29101"/>
        <label>1</label>
    </ligand>
</feature>
<name>A0A8J6H6A1_TENMO</name>
<feature type="binding site" evidence="8">
    <location>
        <position position="472"/>
    </location>
    <ligand>
        <name>Na(+)</name>
        <dbReference type="ChEBI" id="CHEBI:29101"/>
        <label>1</label>
    </ligand>
</feature>